<feature type="compositionally biased region" description="Polar residues" evidence="1">
    <location>
        <begin position="155"/>
        <end position="165"/>
    </location>
</feature>
<reference evidence="2" key="2">
    <citation type="submission" date="2022-01" db="EMBL/GenBank/DDBJ databases">
        <authorList>
            <person name="Yamashiro T."/>
            <person name="Shiraishi A."/>
            <person name="Satake H."/>
            <person name="Nakayama K."/>
        </authorList>
    </citation>
    <scope>NUCLEOTIDE SEQUENCE</scope>
</reference>
<evidence type="ECO:0000313" key="3">
    <source>
        <dbReference type="Proteomes" id="UP001151760"/>
    </source>
</evidence>
<organism evidence="2 3">
    <name type="scientific">Tanacetum coccineum</name>
    <dbReference type="NCBI Taxonomy" id="301880"/>
    <lineage>
        <taxon>Eukaryota</taxon>
        <taxon>Viridiplantae</taxon>
        <taxon>Streptophyta</taxon>
        <taxon>Embryophyta</taxon>
        <taxon>Tracheophyta</taxon>
        <taxon>Spermatophyta</taxon>
        <taxon>Magnoliopsida</taxon>
        <taxon>eudicotyledons</taxon>
        <taxon>Gunneridae</taxon>
        <taxon>Pentapetalae</taxon>
        <taxon>asterids</taxon>
        <taxon>campanulids</taxon>
        <taxon>Asterales</taxon>
        <taxon>Asteraceae</taxon>
        <taxon>Asteroideae</taxon>
        <taxon>Anthemideae</taxon>
        <taxon>Anthemidinae</taxon>
        <taxon>Tanacetum</taxon>
    </lineage>
</organism>
<dbReference type="GO" id="GO:0003964">
    <property type="term" value="F:RNA-directed DNA polymerase activity"/>
    <property type="evidence" value="ECO:0007669"/>
    <property type="project" value="UniProtKB-KW"/>
</dbReference>
<keyword evidence="2" id="KW-0548">Nucleotidyltransferase</keyword>
<evidence type="ECO:0000256" key="1">
    <source>
        <dbReference type="SAM" id="MobiDB-lite"/>
    </source>
</evidence>
<proteinExistence type="predicted"/>
<gene>
    <name evidence="2" type="ORF">Tco_0978440</name>
</gene>
<dbReference type="Proteomes" id="UP001151760">
    <property type="component" value="Unassembled WGS sequence"/>
</dbReference>
<comment type="caution">
    <text evidence="2">The sequence shown here is derived from an EMBL/GenBank/DDBJ whole genome shotgun (WGS) entry which is preliminary data.</text>
</comment>
<name>A0ABQ5ENE0_9ASTR</name>
<keyword evidence="2" id="KW-0695">RNA-directed DNA polymerase</keyword>
<keyword evidence="3" id="KW-1185">Reference proteome</keyword>
<evidence type="ECO:0000313" key="2">
    <source>
        <dbReference type="EMBL" id="GJT52283.1"/>
    </source>
</evidence>
<reference evidence="2" key="1">
    <citation type="journal article" date="2022" name="Int. J. Mol. Sci.">
        <title>Draft Genome of Tanacetum Coccineum: Genomic Comparison of Closely Related Tanacetum-Family Plants.</title>
        <authorList>
            <person name="Yamashiro T."/>
            <person name="Shiraishi A."/>
            <person name="Nakayama K."/>
            <person name="Satake H."/>
        </authorList>
    </citation>
    <scope>NUCLEOTIDE SEQUENCE</scope>
</reference>
<dbReference type="EMBL" id="BQNB010016481">
    <property type="protein sequence ID" value="GJT52283.1"/>
    <property type="molecule type" value="Genomic_DNA"/>
</dbReference>
<accession>A0ABQ5ENE0</accession>
<feature type="region of interest" description="Disordered" evidence="1">
    <location>
        <begin position="146"/>
        <end position="165"/>
    </location>
</feature>
<keyword evidence="2" id="KW-0808">Transferase</keyword>
<sequence>MRFNPLLLGGTRQIQDGPILFIDEVLQWCRRKKKHALIFKVDFEKAFDSVRWDFVDDVLNKFGFGERWRTWIQSLSQTSRRSIPCPTVVLRLGHRESKWGHFIDDMACCIWQLESREMAEKRARNLDPKIMPPRRALVARRAPIARRAPSARTANNPARNASTTTDVPMSAAAINQLIKT</sequence>
<protein>
    <submittedName>
        <fullName evidence="2">RNA-directed DNA polymerase, eukaryota, reverse transcriptase zinc-binding domain protein</fullName>
    </submittedName>
</protein>